<evidence type="ECO:0000313" key="1">
    <source>
        <dbReference type="EMBL" id="OLR90844.1"/>
    </source>
</evidence>
<name>A0A1Q9LFQ2_9PSEU</name>
<evidence type="ECO:0000313" key="2">
    <source>
        <dbReference type="Proteomes" id="UP000186040"/>
    </source>
</evidence>
<dbReference type="Proteomes" id="UP000186040">
    <property type="component" value="Unassembled WGS sequence"/>
</dbReference>
<organism evidence="1 2">
    <name type="scientific">Actinokineospora bangkokensis</name>
    <dbReference type="NCBI Taxonomy" id="1193682"/>
    <lineage>
        <taxon>Bacteria</taxon>
        <taxon>Bacillati</taxon>
        <taxon>Actinomycetota</taxon>
        <taxon>Actinomycetes</taxon>
        <taxon>Pseudonocardiales</taxon>
        <taxon>Pseudonocardiaceae</taxon>
        <taxon>Actinokineospora</taxon>
    </lineage>
</organism>
<proteinExistence type="predicted"/>
<gene>
    <name evidence="1" type="ORF">BJP25_30230</name>
</gene>
<dbReference type="EMBL" id="MKQR01000026">
    <property type="protein sequence ID" value="OLR90844.1"/>
    <property type="molecule type" value="Genomic_DNA"/>
</dbReference>
<keyword evidence="2" id="KW-1185">Reference proteome</keyword>
<accession>A0A1Q9LFQ2</accession>
<dbReference type="AlphaFoldDB" id="A0A1Q9LFQ2"/>
<evidence type="ECO:0008006" key="3">
    <source>
        <dbReference type="Google" id="ProtNLM"/>
    </source>
</evidence>
<dbReference type="STRING" id="1193682.BJP25_30230"/>
<dbReference type="Pfam" id="PF12079">
    <property type="entry name" value="DUF3558"/>
    <property type="match status" value="1"/>
</dbReference>
<comment type="caution">
    <text evidence="1">The sequence shown here is derived from an EMBL/GenBank/DDBJ whole genome shotgun (WGS) entry which is preliminary data.</text>
</comment>
<protein>
    <recommendedName>
        <fullName evidence="3">DUF3558 domain-containing protein</fullName>
    </recommendedName>
</protein>
<sequence>MDDLDPCELLSSSELSRLGAPAQGEAEELAGVRHCDWRVEKSSAAASYTLSVQVLGKVGLADVNGTGKQDIEVGSHKGVRSTRPSGVACVVSIEVAEKARVDVVVTGGEAASRCGPAEEAAGFVEPRLP</sequence>
<reference evidence="1 2" key="1">
    <citation type="submission" date="2016-10" db="EMBL/GenBank/DDBJ databases">
        <title>The Draft Genome Sequence of Actinokineospora bangkokensis 44EHWT reveals the biosynthetic pathway of antifungal compounds Thailandins with unusual extender unit butylmalonyl-CoA.</title>
        <authorList>
            <person name="Greule A."/>
            <person name="Intra B."/>
            <person name="Flemming S."/>
            <person name="Rommel M.G."/>
            <person name="Panbangred W."/>
            <person name="Bechthold A."/>
        </authorList>
    </citation>
    <scope>NUCLEOTIDE SEQUENCE [LARGE SCALE GENOMIC DNA]</scope>
    <source>
        <strain evidence="1 2">44EHW</strain>
    </source>
</reference>
<dbReference type="InterPro" id="IPR024520">
    <property type="entry name" value="DUF3558"/>
</dbReference>